<dbReference type="EMBL" id="KZ293450">
    <property type="protein sequence ID" value="PBK64607.1"/>
    <property type="molecule type" value="Genomic_DNA"/>
</dbReference>
<dbReference type="Proteomes" id="UP000218334">
    <property type="component" value="Unassembled WGS sequence"/>
</dbReference>
<protein>
    <recommendedName>
        <fullName evidence="1">Heterokaryon incompatibility domain-containing protein</fullName>
    </recommendedName>
</protein>
<proteinExistence type="predicted"/>
<feature type="domain" description="Heterokaryon incompatibility" evidence="1">
    <location>
        <begin position="35"/>
        <end position="125"/>
    </location>
</feature>
<reference evidence="3" key="1">
    <citation type="journal article" date="2017" name="Nat. Ecol. Evol.">
        <title>Genome expansion and lineage-specific genetic innovations in the forest pathogenic fungi Armillaria.</title>
        <authorList>
            <person name="Sipos G."/>
            <person name="Prasanna A.N."/>
            <person name="Walter M.C."/>
            <person name="O'Connor E."/>
            <person name="Balint B."/>
            <person name="Krizsan K."/>
            <person name="Kiss B."/>
            <person name="Hess J."/>
            <person name="Varga T."/>
            <person name="Slot J."/>
            <person name="Riley R."/>
            <person name="Boka B."/>
            <person name="Rigling D."/>
            <person name="Barry K."/>
            <person name="Lee J."/>
            <person name="Mihaltcheva S."/>
            <person name="LaButti K."/>
            <person name="Lipzen A."/>
            <person name="Waldron R."/>
            <person name="Moloney N.M."/>
            <person name="Sperisen C."/>
            <person name="Kredics L."/>
            <person name="Vagvoelgyi C."/>
            <person name="Patrignani A."/>
            <person name="Fitzpatrick D."/>
            <person name="Nagy I."/>
            <person name="Doyle S."/>
            <person name="Anderson J.B."/>
            <person name="Grigoriev I.V."/>
            <person name="Gueldener U."/>
            <person name="Muensterkoetter M."/>
            <person name="Nagy L.G."/>
        </authorList>
    </citation>
    <scope>NUCLEOTIDE SEQUENCE [LARGE SCALE GENOMIC DNA]</scope>
    <source>
        <strain evidence="3">28-4</strain>
    </source>
</reference>
<sequence length="278" mass="32397">ADNKIIKNALPPRRVWDLFSNRVVPWWVVRQYPMAISHAWMKEEDRMDVRTPINGNEWPVPMPRDAKLDLIRIDMLNLGAEYVWLDVLCLRQAGGLREDLRAEEWKLDVPTIGRVYTMSHHGVVCYLSGLGRPFSLKEEDLKSDTCWFRRAWTLQETQDHMIIGGDTGDDRFIESKMRTRVENRLASLEKSGNWIGMPVFIALSEMQKRVATNYVDRVAGLSYLLGTEEIPAYHVAQSEEEAWMALVDEMHGEYRGHLFFLYPQPGNGNTFWRPTWKQ</sequence>
<accession>A0A2H3BJ64</accession>
<feature type="non-terminal residue" evidence="2">
    <location>
        <position position="278"/>
    </location>
</feature>
<evidence type="ECO:0000313" key="2">
    <source>
        <dbReference type="EMBL" id="PBK64607.1"/>
    </source>
</evidence>
<evidence type="ECO:0000313" key="3">
    <source>
        <dbReference type="Proteomes" id="UP000218334"/>
    </source>
</evidence>
<dbReference type="Pfam" id="PF06985">
    <property type="entry name" value="HET"/>
    <property type="match status" value="1"/>
</dbReference>
<keyword evidence="3" id="KW-1185">Reference proteome</keyword>
<dbReference type="InterPro" id="IPR010730">
    <property type="entry name" value="HET"/>
</dbReference>
<organism evidence="2 3">
    <name type="scientific">Armillaria solidipes</name>
    <dbReference type="NCBI Taxonomy" id="1076256"/>
    <lineage>
        <taxon>Eukaryota</taxon>
        <taxon>Fungi</taxon>
        <taxon>Dikarya</taxon>
        <taxon>Basidiomycota</taxon>
        <taxon>Agaricomycotina</taxon>
        <taxon>Agaricomycetes</taxon>
        <taxon>Agaricomycetidae</taxon>
        <taxon>Agaricales</taxon>
        <taxon>Marasmiineae</taxon>
        <taxon>Physalacriaceae</taxon>
        <taxon>Armillaria</taxon>
    </lineage>
</organism>
<evidence type="ECO:0000259" key="1">
    <source>
        <dbReference type="Pfam" id="PF06985"/>
    </source>
</evidence>
<gene>
    <name evidence="2" type="ORF">ARMSODRAFT_843440</name>
</gene>
<name>A0A2H3BJ64_9AGAR</name>
<dbReference type="AlphaFoldDB" id="A0A2H3BJ64"/>
<feature type="non-terminal residue" evidence="2">
    <location>
        <position position="1"/>
    </location>
</feature>